<accession>A0A075I4H6</accession>
<evidence type="ECO:0000313" key="1">
    <source>
        <dbReference type="EMBL" id="AIF22770.1"/>
    </source>
</evidence>
<organism evidence="1">
    <name type="scientific">uncultured marine thaumarchaeote SAT1000_10_G06</name>
    <dbReference type="NCBI Taxonomy" id="1456374"/>
    <lineage>
        <taxon>Archaea</taxon>
        <taxon>Nitrososphaerota</taxon>
        <taxon>environmental samples</taxon>
    </lineage>
</organism>
<dbReference type="AlphaFoldDB" id="A0A075I4H6"/>
<dbReference type="InterPro" id="IPR010994">
    <property type="entry name" value="RuvA_2-like"/>
</dbReference>
<protein>
    <submittedName>
        <fullName evidence="1">Uncharacterized protein</fullName>
    </submittedName>
</protein>
<dbReference type="EMBL" id="KF901216">
    <property type="protein sequence ID" value="AIF22770.1"/>
    <property type="molecule type" value="Genomic_DNA"/>
</dbReference>
<reference evidence="1" key="1">
    <citation type="journal article" date="2014" name="Genome Biol. Evol.">
        <title>Pangenome evidence for extensive interdomain horizontal transfer affecting lineage core and shell genes in uncultured planktonic thaumarchaeota and euryarchaeota.</title>
        <authorList>
            <person name="Deschamps P."/>
            <person name="Zivanovic Y."/>
            <person name="Moreira D."/>
            <person name="Rodriguez-Valera F."/>
            <person name="Lopez-Garcia P."/>
        </authorList>
    </citation>
    <scope>NUCLEOTIDE SEQUENCE</scope>
</reference>
<sequence>MLEKFGTPLKVFSATTSELAKVEGLGEARAKKLKIC</sequence>
<dbReference type="SUPFAM" id="SSF47781">
    <property type="entry name" value="RuvA domain 2-like"/>
    <property type="match status" value="1"/>
</dbReference>
<proteinExistence type="predicted"/>
<dbReference type="Gene3D" id="1.10.150.20">
    <property type="entry name" value="5' to 3' exonuclease, C-terminal subdomain"/>
    <property type="match status" value="1"/>
</dbReference>
<name>A0A075I4H6_9ARCH</name>